<sequence>MRGYRARYLKWALAAVVGCILVFTFSGEAQALVTGQVHGTVVDADGNPVGEFSVKFTPTEGSNSSISRNVKIKKNGTFKVLFFPTGQYKVTSLDPELFLKHIKMTVKDPTGRTVDSTEGDVHPAEGLLTVVVSGGLKVYVDLVAVSGEEKQKLAQQFSLQSASGDLKDTLKMVENKQYDQALSKLDGILEKKPDLGAAHYLRGQTLLRMERYEEAVEEYRTTMELDKEQPGVPANLALALLQQAEQQAESGNEEGTADLYREAVGMFDVAVEETPDNMAILTSRAAALDRLGDNERLAEALRGILALDPDQVQVRLRLADILTKSGNGEEALALMEELDSDDPVVASTLFNVAVKFYNDGELETAVMTVEKALQVNPYMAAGYRLLGRAKMSLGEKEGAVQALEKFLELAPGDPSAETERKLIEALKAG</sequence>
<proteinExistence type="predicted"/>
<feature type="repeat" description="TPR" evidence="3">
    <location>
        <begin position="196"/>
        <end position="229"/>
    </location>
</feature>
<dbReference type="PANTHER" id="PTHR44858">
    <property type="entry name" value="TETRATRICOPEPTIDE REPEAT PROTEIN 6"/>
    <property type="match status" value="1"/>
</dbReference>
<evidence type="ECO:0000256" key="5">
    <source>
        <dbReference type="SAM" id="SignalP"/>
    </source>
</evidence>
<dbReference type="InterPro" id="IPR050498">
    <property type="entry name" value="Ycf3"/>
</dbReference>
<feature type="chain" id="PRO_5035285001" evidence="5">
    <location>
        <begin position="32"/>
        <end position="429"/>
    </location>
</feature>
<organism evidence="6 7">
    <name type="scientific">Candidatus Polarisedimenticola svalbardensis</name>
    <dbReference type="NCBI Taxonomy" id="2886004"/>
    <lineage>
        <taxon>Bacteria</taxon>
        <taxon>Pseudomonadati</taxon>
        <taxon>Acidobacteriota</taxon>
        <taxon>Candidatus Polarisedimenticolia</taxon>
        <taxon>Candidatus Polarisedimenticolales</taxon>
        <taxon>Candidatus Polarisedimenticolaceae</taxon>
        <taxon>Candidatus Polarisedimenticola</taxon>
    </lineage>
</organism>
<evidence type="ECO:0000256" key="4">
    <source>
        <dbReference type="SAM" id="Coils"/>
    </source>
</evidence>
<feature type="repeat" description="TPR" evidence="3">
    <location>
        <begin position="380"/>
        <end position="413"/>
    </location>
</feature>
<dbReference type="SUPFAM" id="SSF48452">
    <property type="entry name" value="TPR-like"/>
    <property type="match status" value="1"/>
</dbReference>
<reference evidence="6 7" key="1">
    <citation type="submission" date="2020-08" db="EMBL/GenBank/DDBJ databases">
        <title>Acidobacteriota in marine sediments use diverse sulfur dissimilation pathways.</title>
        <authorList>
            <person name="Wasmund K."/>
        </authorList>
    </citation>
    <scope>NUCLEOTIDE SEQUENCE [LARGE SCALE GENOMIC DNA]</scope>
    <source>
        <strain evidence="6">MAG AM4</strain>
    </source>
</reference>
<keyword evidence="1" id="KW-0677">Repeat</keyword>
<protein>
    <submittedName>
        <fullName evidence="6">Tetratricopeptide repeat protein</fullName>
    </submittedName>
</protein>
<evidence type="ECO:0000256" key="2">
    <source>
        <dbReference type="ARBA" id="ARBA00022803"/>
    </source>
</evidence>
<name>A0A8J6YA66_9BACT</name>
<feature type="coiled-coil region" evidence="4">
    <location>
        <begin position="209"/>
        <end position="254"/>
    </location>
</feature>
<accession>A0A8J6YA66</accession>
<dbReference type="PANTHER" id="PTHR44858:SF1">
    <property type="entry name" value="UDP-N-ACETYLGLUCOSAMINE--PEPTIDE N-ACETYLGLUCOSAMINYLTRANSFERASE SPINDLY-RELATED"/>
    <property type="match status" value="1"/>
</dbReference>
<keyword evidence="5" id="KW-0732">Signal</keyword>
<evidence type="ECO:0000313" key="6">
    <source>
        <dbReference type="EMBL" id="MBD3869461.1"/>
    </source>
</evidence>
<comment type="caution">
    <text evidence="6">The sequence shown here is derived from an EMBL/GenBank/DDBJ whole genome shotgun (WGS) entry which is preliminary data.</text>
</comment>
<dbReference type="InterPro" id="IPR019734">
    <property type="entry name" value="TPR_rpt"/>
</dbReference>
<feature type="signal peptide" evidence="5">
    <location>
        <begin position="1"/>
        <end position="31"/>
    </location>
</feature>
<keyword evidence="2 3" id="KW-0802">TPR repeat</keyword>
<evidence type="ECO:0000313" key="7">
    <source>
        <dbReference type="Proteomes" id="UP000648239"/>
    </source>
</evidence>
<dbReference type="InterPro" id="IPR013784">
    <property type="entry name" value="Carb-bd-like_fold"/>
</dbReference>
<dbReference type="Proteomes" id="UP000648239">
    <property type="component" value="Unassembled WGS sequence"/>
</dbReference>
<gene>
    <name evidence="6" type="ORF">IFK94_15170</name>
</gene>
<evidence type="ECO:0000256" key="3">
    <source>
        <dbReference type="PROSITE-ProRule" id="PRU00339"/>
    </source>
</evidence>
<dbReference type="PROSITE" id="PS50005">
    <property type="entry name" value="TPR"/>
    <property type="match status" value="3"/>
</dbReference>
<dbReference type="Gene3D" id="2.60.40.1120">
    <property type="entry name" value="Carboxypeptidase-like, regulatory domain"/>
    <property type="match status" value="1"/>
</dbReference>
<dbReference type="Gene3D" id="1.25.40.10">
    <property type="entry name" value="Tetratricopeptide repeat domain"/>
    <property type="match status" value="3"/>
</dbReference>
<evidence type="ECO:0000256" key="1">
    <source>
        <dbReference type="ARBA" id="ARBA00022737"/>
    </source>
</evidence>
<dbReference type="AlphaFoldDB" id="A0A8J6YA66"/>
<keyword evidence="4" id="KW-0175">Coiled coil</keyword>
<dbReference type="SMART" id="SM00028">
    <property type="entry name" value="TPR"/>
    <property type="match status" value="3"/>
</dbReference>
<feature type="repeat" description="TPR" evidence="3">
    <location>
        <begin position="346"/>
        <end position="379"/>
    </location>
</feature>
<dbReference type="InterPro" id="IPR011990">
    <property type="entry name" value="TPR-like_helical_dom_sf"/>
</dbReference>
<dbReference type="EMBL" id="JACXWD010000093">
    <property type="protein sequence ID" value="MBD3869461.1"/>
    <property type="molecule type" value="Genomic_DNA"/>
</dbReference>
<dbReference type="Pfam" id="PF14559">
    <property type="entry name" value="TPR_19"/>
    <property type="match status" value="2"/>
</dbReference>
<dbReference type="GO" id="GO:0030246">
    <property type="term" value="F:carbohydrate binding"/>
    <property type="evidence" value="ECO:0007669"/>
    <property type="project" value="InterPro"/>
</dbReference>
<dbReference type="Pfam" id="PF13432">
    <property type="entry name" value="TPR_16"/>
    <property type="match status" value="1"/>
</dbReference>
<dbReference type="SUPFAM" id="SSF49452">
    <property type="entry name" value="Starch-binding domain-like"/>
    <property type="match status" value="1"/>
</dbReference>